<protein>
    <submittedName>
        <fullName evidence="1">Uncharacterized protein</fullName>
    </submittedName>
</protein>
<name>A0A7J6FSU6_CANSA</name>
<dbReference type="AlphaFoldDB" id="A0A7J6FSU6"/>
<proteinExistence type="predicted"/>
<comment type="caution">
    <text evidence="1">The sequence shown here is derived from an EMBL/GenBank/DDBJ whole genome shotgun (WGS) entry which is preliminary data.</text>
</comment>
<dbReference type="Proteomes" id="UP000583929">
    <property type="component" value="Unassembled WGS sequence"/>
</dbReference>
<gene>
    <name evidence="1" type="ORF">G4B88_009329</name>
</gene>
<dbReference type="EMBL" id="JAATIQ010000174">
    <property type="protein sequence ID" value="KAF4373755.1"/>
    <property type="molecule type" value="Genomic_DNA"/>
</dbReference>
<sequence>METYKIHIFKVLKQNLQQSYGDHEQFHQQKKRTRHITKTLAEPLASWPRMKIHMPGNLQTWLADQYTLSIPKKNNFLNSNQTPQCSALKSITR</sequence>
<evidence type="ECO:0000313" key="2">
    <source>
        <dbReference type="Proteomes" id="UP000583929"/>
    </source>
</evidence>
<accession>A0A7J6FSU6</accession>
<keyword evidence="2" id="KW-1185">Reference proteome</keyword>
<evidence type="ECO:0000313" key="1">
    <source>
        <dbReference type="EMBL" id="KAF4373755.1"/>
    </source>
</evidence>
<organism evidence="1 2">
    <name type="scientific">Cannabis sativa</name>
    <name type="common">Hemp</name>
    <name type="synonym">Marijuana</name>
    <dbReference type="NCBI Taxonomy" id="3483"/>
    <lineage>
        <taxon>Eukaryota</taxon>
        <taxon>Viridiplantae</taxon>
        <taxon>Streptophyta</taxon>
        <taxon>Embryophyta</taxon>
        <taxon>Tracheophyta</taxon>
        <taxon>Spermatophyta</taxon>
        <taxon>Magnoliopsida</taxon>
        <taxon>eudicotyledons</taxon>
        <taxon>Gunneridae</taxon>
        <taxon>Pentapetalae</taxon>
        <taxon>rosids</taxon>
        <taxon>fabids</taxon>
        <taxon>Rosales</taxon>
        <taxon>Cannabaceae</taxon>
        <taxon>Cannabis</taxon>
    </lineage>
</organism>
<reference evidence="1 2" key="1">
    <citation type="journal article" date="2020" name="bioRxiv">
        <title>Sequence and annotation of 42 cannabis genomes reveals extensive copy number variation in cannabinoid synthesis and pathogen resistance genes.</title>
        <authorList>
            <person name="Mckernan K.J."/>
            <person name="Helbert Y."/>
            <person name="Kane L.T."/>
            <person name="Ebling H."/>
            <person name="Zhang L."/>
            <person name="Liu B."/>
            <person name="Eaton Z."/>
            <person name="Mclaughlin S."/>
            <person name="Kingan S."/>
            <person name="Baybayan P."/>
            <person name="Concepcion G."/>
            <person name="Jordan M."/>
            <person name="Riva A."/>
            <person name="Barbazuk W."/>
            <person name="Harkins T."/>
        </authorList>
    </citation>
    <scope>NUCLEOTIDE SEQUENCE [LARGE SCALE GENOMIC DNA]</scope>
    <source>
        <strain evidence="2">cv. Jamaican Lion 4</strain>
        <tissue evidence="1">Leaf</tissue>
    </source>
</reference>